<dbReference type="KEGG" id="rfs:C1I64_18200"/>
<dbReference type="PROSITE" id="PS50925">
    <property type="entry name" value="BLUF"/>
    <property type="match status" value="1"/>
</dbReference>
<reference evidence="2 3" key="1">
    <citation type="submission" date="2018-03" db="EMBL/GenBank/DDBJ databases">
        <title>Bacteriophage NCPPB3778 and a type I-E CRISPR drive the evolution of the US Biological Select Agent, Rathayibacter toxicus.</title>
        <authorList>
            <person name="Davis E.W.II."/>
            <person name="Tabima J.F."/>
            <person name="Weisberg A.J."/>
            <person name="Dantas Lopes L."/>
            <person name="Wiseman M.S."/>
            <person name="Wiseman M.S."/>
            <person name="Pupko T."/>
            <person name="Belcher M.S."/>
            <person name="Sechler A.J."/>
            <person name="Tancos M.A."/>
            <person name="Schroeder B.K."/>
            <person name="Murray T.D."/>
            <person name="Luster D.G."/>
            <person name="Schneider W.L."/>
            <person name="Rogers E."/>
            <person name="Andreote F.D."/>
            <person name="Grunwald N.J."/>
            <person name="Putnam M.L."/>
            <person name="Chang J.H."/>
        </authorList>
    </citation>
    <scope>NUCLEOTIDE SEQUENCE [LARGE SCALE GENOMIC DNA]</scope>
    <source>
        <strain evidence="2 3">DSM 15932</strain>
    </source>
</reference>
<sequence>MSDSAARPSQDDDLRSIVYASHTAAGLEEADLPALLEQCRANNERLGLTGILLFRDGRFLQLLEGPAATLRERMAIIADDPRHAGLRVLLEEAPAQRLFPSWTMAYEAITDSMTTELPGYRSTFEDIDTDVDASATLPALRELIRWFQVRH</sequence>
<gene>
    <name evidence="2" type="ORF">C1I64_18200</name>
</gene>
<dbReference type="Gene3D" id="3.30.70.100">
    <property type="match status" value="1"/>
</dbReference>
<dbReference type="AlphaFoldDB" id="A0A3Q9V2K1"/>
<dbReference type="Proteomes" id="UP000285317">
    <property type="component" value="Chromosome"/>
</dbReference>
<protein>
    <recommendedName>
        <fullName evidence="1">BLUF domain-containing protein</fullName>
    </recommendedName>
</protein>
<dbReference type="EMBL" id="CP028137">
    <property type="protein sequence ID" value="AZZ53775.1"/>
    <property type="molecule type" value="Genomic_DNA"/>
</dbReference>
<dbReference type="GO" id="GO:0009882">
    <property type="term" value="F:blue light photoreceptor activity"/>
    <property type="evidence" value="ECO:0007669"/>
    <property type="project" value="InterPro"/>
</dbReference>
<name>A0A3Q9V2K1_9MICO</name>
<dbReference type="RefSeq" id="WP_123446522.1">
    <property type="nucleotide sequence ID" value="NZ_CP028137.1"/>
</dbReference>
<dbReference type="Pfam" id="PF04940">
    <property type="entry name" value="BLUF"/>
    <property type="match status" value="1"/>
</dbReference>
<organism evidence="2 3">
    <name type="scientific">Rathayibacter festucae DSM 15932</name>
    <dbReference type="NCBI Taxonomy" id="1328866"/>
    <lineage>
        <taxon>Bacteria</taxon>
        <taxon>Bacillati</taxon>
        <taxon>Actinomycetota</taxon>
        <taxon>Actinomycetes</taxon>
        <taxon>Micrococcales</taxon>
        <taxon>Microbacteriaceae</taxon>
        <taxon>Rathayibacter</taxon>
    </lineage>
</organism>
<evidence type="ECO:0000313" key="3">
    <source>
        <dbReference type="Proteomes" id="UP000285317"/>
    </source>
</evidence>
<feature type="domain" description="BLUF" evidence="1">
    <location>
        <begin position="14"/>
        <end position="105"/>
    </location>
</feature>
<dbReference type="SMART" id="SM01034">
    <property type="entry name" value="BLUF"/>
    <property type="match status" value="1"/>
</dbReference>
<dbReference type="SUPFAM" id="SSF54975">
    <property type="entry name" value="Acylphosphatase/BLUF domain-like"/>
    <property type="match status" value="1"/>
</dbReference>
<dbReference type="InterPro" id="IPR036046">
    <property type="entry name" value="Acylphosphatase-like_dom_sf"/>
</dbReference>
<evidence type="ECO:0000259" key="1">
    <source>
        <dbReference type="PROSITE" id="PS50925"/>
    </source>
</evidence>
<dbReference type="GO" id="GO:0071949">
    <property type="term" value="F:FAD binding"/>
    <property type="evidence" value="ECO:0007669"/>
    <property type="project" value="InterPro"/>
</dbReference>
<dbReference type="InterPro" id="IPR007024">
    <property type="entry name" value="BLUF_domain"/>
</dbReference>
<accession>A0A3Q9V2K1</accession>
<evidence type="ECO:0000313" key="2">
    <source>
        <dbReference type="EMBL" id="AZZ53775.1"/>
    </source>
</evidence>
<proteinExistence type="predicted"/>